<evidence type="ECO:0000259" key="6">
    <source>
        <dbReference type="PROSITE" id="PS50011"/>
    </source>
</evidence>
<gene>
    <name evidence="7" type="ORF">SEMRO_170_G075380.1</name>
</gene>
<organism evidence="7 8">
    <name type="scientific">Seminavis robusta</name>
    <dbReference type="NCBI Taxonomy" id="568900"/>
    <lineage>
        <taxon>Eukaryota</taxon>
        <taxon>Sar</taxon>
        <taxon>Stramenopiles</taxon>
        <taxon>Ochrophyta</taxon>
        <taxon>Bacillariophyta</taxon>
        <taxon>Bacillariophyceae</taxon>
        <taxon>Bacillariophycidae</taxon>
        <taxon>Naviculales</taxon>
        <taxon>Naviculaceae</taxon>
        <taxon>Seminavis</taxon>
    </lineage>
</organism>
<name>A0A9N8DMT3_9STRA</name>
<dbReference type="InterPro" id="IPR011009">
    <property type="entry name" value="Kinase-like_dom_sf"/>
</dbReference>
<keyword evidence="2 3" id="KW-0067">ATP-binding</keyword>
<comment type="similarity">
    <text evidence="4">Belongs to the protein kinase superfamily.</text>
</comment>
<dbReference type="InterPro" id="IPR000719">
    <property type="entry name" value="Prot_kinase_dom"/>
</dbReference>
<keyword evidence="1 3" id="KW-0547">Nucleotide-binding</keyword>
<sequence length="328" mass="35923">MGSLNATAPLDAAVALPGSTSLRGNPTVGPATRPDASGTKTVLGFSPDMSKNFGGCFDIKERLGVGTTGAVCHIVEKKTGKSFAVKVIKRSSLPKIHHKRILLEASIMKKVSYLDHVVTLHGLLADQNSFYLVQDLGRGGDLCSHLMRHRRAYSEERAKAIAIKLFTTMRELHQRNIIHRDIKLDNIVLSDPQDDTSVLLADFGLAAILPRRGYATRKCGSPLYCAPEVMGSRPYGNAVDMWSIGIVLFMLLSLRRPFVASSVSELYQKISDGAQVKFEGSPWDTVSKEAKECIRGLLTADPHERWTAEQALRSPWIVGAARVESQAR</sequence>
<keyword evidence="4" id="KW-0723">Serine/threonine-protein kinase</keyword>
<dbReference type="Gene3D" id="1.10.510.10">
    <property type="entry name" value="Transferase(Phosphotransferase) domain 1"/>
    <property type="match status" value="1"/>
</dbReference>
<dbReference type="PANTHER" id="PTHR24347">
    <property type="entry name" value="SERINE/THREONINE-PROTEIN KINASE"/>
    <property type="match status" value="1"/>
</dbReference>
<keyword evidence="7" id="KW-0418">Kinase</keyword>
<evidence type="ECO:0000313" key="7">
    <source>
        <dbReference type="EMBL" id="CAB9503579.1"/>
    </source>
</evidence>
<evidence type="ECO:0000256" key="2">
    <source>
        <dbReference type="ARBA" id="ARBA00022840"/>
    </source>
</evidence>
<dbReference type="InterPro" id="IPR008271">
    <property type="entry name" value="Ser/Thr_kinase_AS"/>
</dbReference>
<dbReference type="PROSITE" id="PS50011">
    <property type="entry name" value="PROTEIN_KINASE_DOM"/>
    <property type="match status" value="1"/>
</dbReference>
<accession>A0A9N8DMT3</accession>
<evidence type="ECO:0000256" key="5">
    <source>
        <dbReference type="SAM" id="MobiDB-lite"/>
    </source>
</evidence>
<evidence type="ECO:0000256" key="3">
    <source>
        <dbReference type="PROSITE-ProRule" id="PRU10141"/>
    </source>
</evidence>
<protein>
    <submittedName>
        <fullName evidence="7">MAP kinase-activated protein kinase 2</fullName>
    </submittedName>
</protein>
<keyword evidence="7" id="KW-0808">Transferase</keyword>
<dbReference type="GO" id="GO:0004674">
    <property type="term" value="F:protein serine/threonine kinase activity"/>
    <property type="evidence" value="ECO:0007669"/>
    <property type="project" value="UniProtKB-KW"/>
</dbReference>
<comment type="caution">
    <text evidence="7">The sequence shown here is derived from an EMBL/GenBank/DDBJ whole genome shotgun (WGS) entry which is preliminary data.</text>
</comment>
<dbReference type="Proteomes" id="UP001153069">
    <property type="component" value="Unassembled WGS sequence"/>
</dbReference>
<dbReference type="AlphaFoldDB" id="A0A9N8DMT3"/>
<proteinExistence type="inferred from homology"/>
<reference evidence="7" key="1">
    <citation type="submission" date="2020-06" db="EMBL/GenBank/DDBJ databases">
        <authorList>
            <consortium name="Plant Systems Biology data submission"/>
        </authorList>
    </citation>
    <scope>NUCLEOTIDE SEQUENCE</scope>
    <source>
        <strain evidence="7">D6</strain>
    </source>
</reference>
<dbReference type="InterPro" id="IPR017441">
    <property type="entry name" value="Protein_kinase_ATP_BS"/>
</dbReference>
<dbReference type="GO" id="GO:0005524">
    <property type="term" value="F:ATP binding"/>
    <property type="evidence" value="ECO:0007669"/>
    <property type="project" value="UniProtKB-UniRule"/>
</dbReference>
<dbReference type="Pfam" id="PF00069">
    <property type="entry name" value="Pkinase"/>
    <property type="match status" value="1"/>
</dbReference>
<keyword evidence="8" id="KW-1185">Reference proteome</keyword>
<feature type="binding site" evidence="3">
    <location>
        <position position="86"/>
    </location>
    <ligand>
        <name>ATP</name>
        <dbReference type="ChEBI" id="CHEBI:30616"/>
    </ligand>
</feature>
<dbReference type="SMART" id="SM00220">
    <property type="entry name" value="S_TKc"/>
    <property type="match status" value="1"/>
</dbReference>
<dbReference type="PROSITE" id="PS00107">
    <property type="entry name" value="PROTEIN_KINASE_ATP"/>
    <property type="match status" value="1"/>
</dbReference>
<dbReference type="Gene3D" id="3.30.200.20">
    <property type="entry name" value="Phosphorylase Kinase, domain 1"/>
    <property type="match status" value="1"/>
</dbReference>
<evidence type="ECO:0000313" key="8">
    <source>
        <dbReference type="Proteomes" id="UP001153069"/>
    </source>
</evidence>
<feature type="region of interest" description="Disordered" evidence="5">
    <location>
        <begin position="17"/>
        <end position="41"/>
    </location>
</feature>
<dbReference type="PROSITE" id="PS00108">
    <property type="entry name" value="PROTEIN_KINASE_ST"/>
    <property type="match status" value="1"/>
</dbReference>
<evidence type="ECO:0000256" key="1">
    <source>
        <dbReference type="ARBA" id="ARBA00022741"/>
    </source>
</evidence>
<dbReference type="OrthoDB" id="197746at2759"/>
<evidence type="ECO:0000256" key="4">
    <source>
        <dbReference type="RuleBase" id="RU000304"/>
    </source>
</evidence>
<dbReference type="SUPFAM" id="SSF56112">
    <property type="entry name" value="Protein kinase-like (PK-like)"/>
    <property type="match status" value="1"/>
</dbReference>
<dbReference type="EMBL" id="CAICTM010000169">
    <property type="protein sequence ID" value="CAB9503579.1"/>
    <property type="molecule type" value="Genomic_DNA"/>
</dbReference>
<feature type="domain" description="Protein kinase" evidence="6">
    <location>
        <begin position="57"/>
        <end position="317"/>
    </location>
</feature>